<organism evidence="1 2">
    <name type="scientific">Brachybacterium ginsengisoli</name>
    <dbReference type="NCBI Taxonomy" id="1331682"/>
    <lineage>
        <taxon>Bacteria</taxon>
        <taxon>Bacillati</taxon>
        <taxon>Actinomycetota</taxon>
        <taxon>Actinomycetes</taxon>
        <taxon>Micrococcales</taxon>
        <taxon>Dermabacteraceae</taxon>
        <taxon>Brachybacterium</taxon>
    </lineage>
</organism>
<evidence type="ECO:0008006" key="3">
    <source>
        <dbReference type="Google" id="ProtNLM"/>
    </source>
</evidence>
<dbReference type="RefSeq" id="WP_096798329.1">
    <property type="nucleotide sequence ID" value="NZ_CP023564.1"/>
</dbReference>
<keyword evidence="2" id="KW-1185">Reference proteome</keyword>
<dbReference type="Proteomes" id="UP000217889">
    <property type="component" value="Chromosome"/>
</dbReference>
<evidence type="ECO:0000313" key="1">
    <source>
        <dbReference type="EMBL" id="ATG53850.1"/>
    </source>
</evidence>
<evidence type="ECO:0000313" key="2">
    <source>
        <dbReference type="Proteomes" id="UP000217889"/>
    </source>
</evidence>
<gene>
    <name evidence="1" type="ORF">CFK41_02925</name>
</gene>
<proteinExistence type="predicted"/>
<dbReference type="KEGG" id="bgg:CFK41_02925"/>
<protein>
    <recommendedName>
        <fullName evidence="3">Polyketide cyclase</fullName>
    </recommendedName>
</protein>
<dbReference type="OrthoDB" id="4794384at2"/>
<reference evidence="1 2" key="1">
    <citation type="journal article" date="2014" name="Int. J. Syst. Evol. Microbiol.">
        <title>Brachybacterium ginsengisoli sp. nov., isolated from soil of a ginseng field.</title>
        <authorList>
            <person name="Hoang V.A."/>
            <person name="Kim Y.J."/>
            <person name="Nguyen N.L."/>
            <person name="Yang D.C."/>
        </authorList>
    </citation>
    <scope>NUCLEOTIDE SEQUENCE [LARGE SCALE GENOMIC DNA]</scope>
    <source>
        <strain evidence="1 2">DCY80</strain>
    </source>
</reference>
<accession>A0A291GUJ3</accession>
<sequence>MSPAPPGGTEITVAGDLCTVRALVEAFFTERGWSVHERDRERFTIETGSVRRSVLMGAFAGSRFRLSATISLREVPGEVGVRYVWGADAGAHLGGIVGRSRSARAHLATAAALIEHLGADGRAVRSRPL</sequence>
<dbReference type="EMBL" id="CP023564">
    <property type="protein sequence ID" value="ATG53850.1"/>
    <property type="molecule type" value="Genomic_DNA"/>
</dbReference>
<dbReference type="AlphaFoldDB" id="A0A291GUJ3"/>
<name>A0A291GUJ3_9MICO</name>